<accession>A0A915KKH1</accession>
<dbReference type="WBParaSite" id="nRc.2.0.1.t38922-RA">
    <property type="protein sequence ID" value="nRc.2.0.1.t38922-RA"/>
    <property type="gene ID" value="nRc.2.0.1.g38922"/>
</dbReference>
<feature type="region of interest" description="Disordered" evidence="1">
    <location>
        <begin position="1"/>
        <end position="45"/>
    </location>
</feature>
<dbReference type="Proteomes" id="UP000887565">
    <property type="component" value="Unplaced"/>
</dbReference>
<protein>
    <submittedName>
        <fullName evidence="3">Uncharacterized protein</fullName>
    </submittedName>
</protein>
<reference evidence="3" key="1">
    <citation type="submission" date="2022-11" db="UniProtKB">
        <authorList>
            <consortium name="WormBaseParasite"/>
        </authorList>
    </citation>
    <scope>IDENTIFICATION</scope>
</reference>
<evidence type="ECO:0000313" key="2">
    <source>
        <dbReference type="Proteomes" id="UP000887565"/>
    </source>
</evidence>
<dbReference type="AlphaFoldDB" id="A0A915KKH1"/>
<name>A0A915KKH1_ROMCU</name>
<proteinExistence type="predicted"/>
<evidence type="ECO:0000313" key="3">
    <source>
        <dbReference type="WBParaSite" id="nRc.2.0.1.t38922-RA"/>
    </source>
</evidence>
<organism evidence="2 3">
    <name type="scientific">Romanomermis culicivorax</name>
    <name type="common">Nematode worm</name>
    <dbReference type="NCBI Taxonomy" id="13658"/>
    <lineage>
        <taxon>Eukaryota</taxon>
        <taxon>Metazoa</taxon>
        <taxon>Ecdysozoa</taxon>
        <taxon>Nematoda</taxon>
        <taxon>Enoplea</taxon>
        <taxon>Dorylaimia</taxon>
        <taxon>Mermithida</taxon>
        <taxon>Mermithoidea</taxon>
        <taxon>Mermithidae</taxon>
        <taxon>Romanomermis</taxon>
    </lineage>
</organism>
<sequence>MLTRTTHPKLLTFPKILKKKKKKQKDDWNKSPTISNDEHPSLQPKKVYKYPKCLRAAVTSSMKSGLMHHLTNLLGFPALPIYELEDRPHIDAVNNPPLPTDVDDVRIEHVAPDQPLPDPTYHCTHYR</sequence>
<keyword evidence="2" id="KW-1185">Reference proteome</keyword>
<evidence type="ECO:0000256" key="1">
    <source>
        <dbReference type="SAM" id="MobiDB-lite"/>
    </source>
</evidence>